<comment type="caution">
    <text evidence="1">The sequence shown here is derived from an EMBL/GenBank/DDBJ whole genome shotgun (WGS) entry which is preliminary data.</text>
</comment>
<dbReference type="EMBL" id="JAWDGP010001166">
    <property type="protein sequence ID" value="KAK3793912.1"/>
    <property type="molecule type" value="Genomic_DNA"/>
</dbReference>
<dbReference type="Proteomes" id="UP001283361">
    <property type="component" value="Unassembled WGS sequence"/>
</dbReference>
<dbReference type="AlphaFoldDB" id="A0AAE1ATX4"/>
<evidence type="ECO:0000313" key="1">
    <source>
        <dbReference type="EMBL" id="KAK3793912.1"/>
    </source>
</evidence>
<reference evidence="1" key="1">
    <citation type="journal article" date="2023" name="G3 (Bethesda)">
        <title>A reference genome for the long-term kleptoplast-retaining sea slug Elysia crispata morphotype clarki.</title>
        <authorList>
            <person name="Eastman K.E."/>
            <person name="Pendleton A.L."/>
            <person name="Shaikh M.A."/>
            <person name="Suttiyut T."/>
            <person name="Ogas R."/>
            <person name="Tomko P."/>
            <person name="Gavelis G."/>
            <person name="Widhalm J.R."/>
            <person name="Wisecaver J.H."/>
        </authorList>
    </citation>
    <scope>NUCLEOTIDE SEQUENCE</scope>
    <source>
        <strain evidence="1">ECLA1</strain>
    </source>
</reference>
<name>A0AAE1ATX4_9GAST</name>
<sequence>MEYQLSPLTRADPRRPAPKSEVYGQVLETARTHWFWTRDCGHQGLLFAGLSTVSCSALRSVKATESRLRDGAIIQHGECVSPAQPRPGIPKLCKLVPRVSLIAAPSAAMTRDRLSIRQHDSCMSVVSHPTVYSFMHWSAQRLSNQLPPHPIVRLTDDRRPVVSDDISRVLCRTPNLITRGGYKLSASVLPVSDRGGTMVEELAEKIAPHPQLSDWT</sequence>
<gene>
    <name evidence="1" type="ORF">RRG08_033488</name>
</gene>
<keyword evidence="2" id="KW-1185">Reference proteome</keyword>
<accession>A0AAE1ATX4</accession>
<proteinExistence type="predicted"/>
<evidence type="ECO:0000313" key="2">
    <source>
        <dbReference type="Proteomes" id="UP001283361"/>
    </source>
</evidence>
<organism evidence="1 2">
    <name type="scientific">Elysia crispata</name>
    <name type="common">lettuce slug</name>
    <dbReference type="NCBI Taxonomy" id="231223"/>
    <lineage>
        <taxon>Eukaryota</taxon>
        <taxon>Metazoa</taxon>
        <taxon>Spiralia</taxon>
        <taxon>Lophotrochozoa</taxon>
        <taxon>Mollusca</taxon>
        <taxon>Gastropoda</taxon>
        <taxon>Heterobranchia</taxon>
        <taxon>Euthyneura</taxon>
        <taxon>Panpulmonata</taxon>
        <taxon>Sacoglossa</taxon>
        <taxon>Placobranchoidea</taxon>
        <taxon>Plakobranchidae</taxon>
        <taxon>Elysia</taxon>
    </lineage>
</organism>
<protein>
    <submittedName>
        <fullName evidence="1">Uncharacterized protein</fullName>
    </submittedName>
</protein>